<dbReference type="Gene3D" id="1.10.10.1830">
    <property type="entry name" value="Non-ribosomal peptide synthase, adenylation domain"/>
    <property type="match status" value="1"/>
</dbReference>
<dbReference type="SUPFAM" id="SSF52777">
    <property type="entry name" value="CoA-dependent acyltransferases"/>
    <property type="match status" value="2"/>
</dbReference>
<dbReference type="PANTHER" id="PTHR45527:SF14">
    <property type="entry name" value="PLIPASTATIN SYNTHASE SUBUNIT B"/>
    <property type="match status" value="1"/>
</dbReference>
<dbReference type="GO" id="GO:0044550">
    <property type="term" value="P:secondary metabolite biosynthetic process"/>
    <property type="evidence" value="ECO:0007669"/>
    <property type="project" value="TreeGrafter"/>
</dbReference>
<dbReference type="AlphaFoldDB" id="A0A166ZGB4"/>
<dbReference type="InterPro" id="IPR041464">
    <property type="entry name" value="TubC_N"/>
</dbReference>
<dbReference type="PANTHER" id="PTHR45527">
    <property type="entry name" value="NONRIBOSOMAL PEPTIDE SYNTHETASE"/>
    <property type="match status" value="1"/>
</dbReference>
<feature type="domain" description="Condensation" evidence="1">
    <location>
        <begin position="73"/>
        <end position="486"/>
    </location>
</feature>
<dbReference type="InterPro" id="IPR023213">
    <property type="entry name" value="CAT-like_dom_sf"/>
</dbReference>
<proteinExistence type="predicted"/>
<dbReference type="Gene3D" id="3.30.559.30">
    <property type="entry name" value="Nonribosomal peptide synthetase, condensation domain"/>
    <property type="match status" value="1"/>
</dbReference>
<accession>A0A166ZGB4</accession>
<dbReference type="Proteomes" id="UP000076503">
    <property type="component" value="Unassembled WGS sequence"/>
</dbReference>
<reference evidence="3 4" key="1">
    <citation type="submission" date="2013-07" db="EMBL/GenBank/DDBJ databases">
        <title>Comparative Genomic and Metabolomic Analysis of Twelve Strains of Pseudoalteromonas luteoviolacea.</title>
        <authorList>
            <person name="Vynne N.G."/>
            <person name="Mansson M."/>
            <person name="Gram L."/>
        </authorList>
    </citation>
    <scope>NUCLEOTIDE SEQUENCE [LARGE SCALE GENOMIC DNA]</scope>
    <source>
        <strain evidence="3 4">H33</strain>
    </source>
</reference>
<name>A0A166ZGB4_9GAMM</name>
<evidence type="ECO:0000259" key="2">
    <source>
        <dbReference type="Pfam" id="PF18563"/>
    </source>
</evidence>
<dbReference type="Gene3D" id="3.30.559.10">
    <property type="entry name" value="Chloramphenicol acetyltransferase-like domain"/>
    <property type="match status" value="1"/>
</dbReference>
<dbReference type="Pfam" id="PF18563">
    <property type="entry name" value="TubC_N"/>
    <property type="match status" value="1"/>
</dbReference>
<gene>
    <name evidence="3" type="ORF">N476_26235</name>
</gene>
<dbReference type="InterPro" id="IPR001242">
    <property type="entry name" value="Condensation_dom"/>
</dbReference>
<evidence type="ECO:0000313" key="3">
    <source>
        <dbReference type="EMBL" id="KZN44284.1"/>
    </source>
</evidence>
<dbReference type="GO" id="GO:0005829">
    <property type="term" value="C:cytosol"/>
    <property type="evidence" value="ECO:0007669"/>
    <property type="project" value="TreeGrafter"/>
</dbReference>
<organism evidence="3 4">
    <name type="scientific">Pseudoalteromonas luteoviolacea H33</name>
    <dbReference type="NCBI Taxonomy" id="1365251"/>
    <lineage>
        <taxon>Bacteria</taxon>
        <taxon>Pseudomonadati</taxon>
        <taxon>Pseudomonadota</taxon>
        <taxon>Gammaproteobacteria</taxon>
        <taxon>Alteromonadales</taxon>
        <taxon>Pseudoalteromonadaceae</taxon>
        <taxon>Pseudoalteromonas</taxon>
    </lineage>
</organism>
<feature type="non-terminal residue" evidence="3">
    <location>
        <position position="486"/>
    </location>
</feature>
<protein>
    <recommendedName>
        <fullName evidence="5">Condensation domain-containing protein</fullName>
    </recommendedName>
</protein>
<dbReference type="Pfam" id="PF00668">
    <property type="entry name" value="Condensation"/>
    <property type="match status" value="1"/>
</dbReference>
<feature type="domain" description="TubC N-terminal docking" evidence="2">
    <location>
        <begin position="2"/>
        <end position="52"/>
    </location>
</feature>
<sequence>MVSKIILQAATKGIHLYLKDGNLAYKAPEGALTKEFKELIIENKAQIIAHLQLQEQESTFEQAQLKPVLRNESLPLSFAQRRLWLLDQIDGGSAHYNMPAALKLTGTLNEDALQQAIVDILVRHESLRTCFVAGDDGEPLQLIRNLDSFEVQLTDLSALSSQAQQTRIAEAVSTEEEKLFDLARDLMLRAQLLKVSAKEHILLITMHHIASDGWSQEILVNEFSRLYTAYVQGQSNPLPPLAIQYGDYAHWQRNYLQGAVLNEQLTYWEKQLADLPVLHSLPLDHLRPAVQSFAGNHHISRIDQATHQRLMALCQTQGATLFMGLHAAFSVLLARYSNEQDIVVGTPVANREQAEVAGVIGFFVNTLVLRSDLSAKPDFLELLKQSKTMLLDAYARQQVPFEQIVERLQPERSLSHSPLFQVMLALQNNGAGRLSLPGLELSEVQRHGPGIAQFDLTLNISEEVEGLVLAWEFNTDLFKAQTIERM</sequence>
<dbReference type="CDD" id="cd19531">
    <property type="entry name" value="LCL_NRPS-like"/>
    <property type="match status" value="1"/>
</dbReference>
<dbReference type="GO" id="GO:0043041">
    <property type="term" value="P:amino acid activation for nonribosomal peptide biosynthetic process"/>
    <property type="evidence" value="ECO:0007669"/>
    <property type="project" value="TreeGrafter"/>
</dbReference>
<dbReference type="GO" id="GO:0031177">
    <property type="term" value="F:phosphopantetheine binding"/>
    <property type="evidence" value="ECO:0007669"/>
    <property type="project" value="TreeGrafter"/>
</dbReference>
<dbReference type="InterPro" id="IPR044894">
    <property type="entry name" value="TubC_N_sf"/>
</dbReference>
<evidence type="ECO:0000259" key="1">
    <source>
        <dbReference type="Pfam" id="PF00668"/>
    </source>
</evidence>
<dbReference type="PATRIC" id="fig|1365251.3.peg.5411"/>
<dbReference type="GO" id="GO:0003824">
    <property type="term" value="F:catalytic activity"/>
    <property type="evidence" value="ECO:0007669"/>
    <property type="project" value="InterPro"/>
</dbReference>
<evidence type="ECO:0008006" key="5">
    <source>
        <dbReference type="Google" id="ProtNLM"/>
    </source>
</evidence>
<evidence type="ECO:0000313" key="4">
    <source>
        <dbReference type="Proteomes" id="UP000076503"/>
    </source>
</evidence>
<dbReference type="EMBL" id="AUXZ01000147">
    <property type="protein sequence ID" value="KZN44284.1"/>
    <property type="molecule type" value="Genomic_DNA"/>
</dbReference>
<comment type="caution">
    <text evidence="3">The sequence shown here is derived from an EMBL/GenBank/DDBJ whole genome shotgun (WGS) entry which is preliminary data.</text>
</comment>
<dbReference type="FunFam" id="3.30.559.10:FF:000012">
    <property type="entry name" value="Non-ribosomal peptide synthetase"/>
    <property type="match status" value="1"/>
</dbReference>
<dbReference type="RefSeq" id="WP_231098184.1">
    <property type="nucleotide sequence ID" value="NZ_AUXZ01000147.1"/>
</dbReference>